<sequence>MAIPGEDVAEGVTLGLISGKAPAAAPQLSVVESQGSVPAQAQNSAPVQQATELVDIELPADQLEGTAAKVAAWHVEIGATVKAGDPVIELETDKVTMEITAPADGVLMVKSRQIGEEVEAGSILGQLQAVNASAPAMAPVAAVASVAHAVPVTTAPVAVTPAVSGERSARHLIGPVVRRLLKEHQLNIDLITGSGRGGRVTRDDVLAYLKSPQAQQAAQVVAVPTPAKPVAPVTAPQASSDIPSRMVPHTSMRKAIANHMVDSLLHTSPHVTSVFEMDMGNIIEHRKQCKMGFNEAGVNLTFTAYFLSAAAKAMETVPAVNARFHEEALEIFEDVNIGVGTALGDDGLVVPVVRKVQDMNLFQIATALQQQTERARSGKLTAADMKGGTFTISNHGVSGSLFATPIIINQPQVAILGIGKLEKRVVVETINGEDEMRIRPKCYVSLSIDHRALDAFQTNLFLSRFVEIIENWGQ</sequence>
<reference evidence="10 11" key="1">
    <citation type="submission" date="2020-08" db="EMBL/GenBank/DDBJ databases">
        <title>Oceanospirillum sp. nov. isolated from marine sediment.</title>
        <authorList>
            <person name="Ji X."/>
        </authorList>
    </citation>
    <scope>NUCLEOTIDE SEQUENCE [LARGE SCALE GENOMIC DNA]</scope>
    <source>
        <strain evidence="10 11">D5</strain>
    </source>
</reference>
<keyword evidence="6 7" id="KW-0012">Acyltransferase</keyword>
<dbReference type="GO" id="GO:0016407">
    <property type="term" value="F:acetyltransferase activity"/>
    <property type="evidence" value="ECO:0007669"/>
    <property type="project" value="TreeGrafter"/>
</dbReference>
<comment type="caution">
    <text evidence="10">The sequence shown here is derived from an EMBL/GenBank/DDBJ whole genome shotgun (WGS) entry which is preliminary data.</text>
</comment>
<organism evidence="10 11">
    <name type="scientific">Oceanospirillum sediminis</name>
    <dbReference type="NCBI Taxonomy" id="2760088"/>
    <lineage>
        <taxon>Bacteria</taxon>
        <taxon>Pseudomonadati</taxon>
        <taxon>Pseudomonadota</taxon>
        <taxon>Gammaproteobacteria</taxon>
        <taxon>Oceanospirillales</taxon>
        <taxon>Oceanospirillaceae</taxon>
        <taxon>Oceanospirillum</taxon>
    </lineage>
</organism>
<evidence type="ECO:0000256" key="3">
    <source>
        <dbReference type="ARBA" id="ARBA00011484"/>
    </source>
</evidence>
<proteinExistence type="inferred from homology"/>
<dbReference type="Pfam" id="PF00364">
    <property type="entry name" value="Biotin_lipoyl"/>
    <property type="match status" value="1"/>
</dbReference>
<dbReference type="Gene3D" id="3.30.559.10">
    <property type="entry name" value="Chloramphenicol acetyltransferase-like domain"/>
    <property type="match status" value="1"/>
</dbReference>
<evidence type="ECO:0000256" key="1">
    <source>
        <dbReference type="ARBA" id="ARBA00001938"/>
    </source>
</evidence>
<dbReference type="InterPro" id="IPR003016">
    <property type="entry name" value="2-oxoA_DH_lipoyl-BS"/>
</dbReference>
<evidence type="ECO:0000256" key="5">
    <source>
        <dbReference type="ARBA" id="ARBA00022823"/>
    </source>
</evidence>
<comment type="cofactor">
    <cofactor evidence="1 7">
        <name>(R)-lipoate</name>
        <dbReference type="ChEBI" id="CHEBI:83088"/>
    </cofactor>
</comment>
<evidence type="ECO:0000259" key="9">
    <source>
        <dbReference type="PROSITE" id="PS51826"/>
    </source>
</evidence>
<dbReference type="PROSITE" id="PS51826">
    <property type="entry name" value="PSBD"/>
    <property type="match status" value="1"/>
</dbReference>
<evidence type="ECO:0000313" key="11">
    <source>
        <dbReference type="Proteomes" id="UP000565262"/>
    </source>
</evidence>
<dbReference type="InterPro" id="IPR011053">
    <property type="entry name" value="Single_hybrid_motif"/>
</dbReference>
<keyword evidence="11" id="KW-1185">Reference proteome</keyword>
<evidence type="ECO:0000256" key="2">
    <source>
        <dbReference type="ARBA" id="ARBA00007317"/>
    </source>
</evidence>
<evidence type="ECO:0000259" key="8">
    <source>
        <dbReference type="PROSITE" id="PS50968"/>
    </source>
</evidence>
<dbReference type="CDD" id="cd06849">
    <property type="entry name" value="lipoyl_domain"/>
    <property type="match status" value="1"/>
</dbReference>
<dbReference type="SUPFAM" id="SSF51230">
    <property type="entry name" value="Single hybrid motif"/>
    <property type="match status" value="1"/>
</dbReference>
<dbReference type="Gene3D" id="4.10.320.10">
    <property type="entry name" value="E3-binding domain"/>
    <property type="match status" value="1"/>
</dbReference>
<comment type="subunit">
    <text evidence="3">Forms a 24-polypeptide structural core with octahedral symmetry.</text>
</comment>
<feature type="domain" description="Peripheral subunit-binding (PSBD)" evidence="9">
    <location>
        <begin position="172"/>
        <end position="209"/>
    </location>
</feature>
<dbReference type="SUPFAM" id="SSF47005">
    <property type="entry name" value="Peripheral subunit-binding domain of 2-oxo acid dehydrogenase complex"/>
    <property type="match status" value="1"/>
</dbReference>
<evidence type="ECO:0000256" key="6">
    <source>
        <dbReference type="ARBA" id="ARBA00023315"/>
    </source>
</evidence>
<dbReference type="InterPro" id="IPR050743">
    <property type="entry name" value="2-oxoacid_DH_E2_comp"/>
</dbReference>
<dbReference type="GO" id="GO:0005737">
    <property type="term" value="C:cytoplasm"/>
    <property type="evidence" value="ECO:0007669"/>
    <property type="project" value="TreeGrafter"/>
</dbReference>
<dbReference type="PANTHER" id="PTHR43178">
    <property type="entry name" value="DIHYDROLIPOAMIDE ACETYLTRANSFERASE COMPONENT OF PYRUVATE DEHYDROGENASE COMPLEX"/>
    <property type="match status" value="1"/>
</dbReference>
<accession>A0A839IX90</accession>
<dbReference type="EMBL" id="JACJFM010000050">
    <property type="protein sequence ID" value="MBB1489310.1"/>
    <property type="molecule type" value="Genomic_DNA"/>
</dbReference>
<dbReference type="EC" id="2.3.1.-" evidence="7"/>
<evidence type="ECO:0000313" key="10">
    <source>
        <dbReference type="EMBL" id="MBB1489310.1"/>
    </source>
</evidence>
<gene>
    <name evidence="10" type="ORF">H4O21_22110</name>
</gene>
<dbReference type="InterPro" id="IPR036625">
    <property type="entry name" value="E3-bd_dom_sf"/>
</dbReference>
<dbReference type="InterPro" id="IPR023213">
    <property type="entry name" value="CAT-like_dom_sf"/>
</dbReference>
<protein>
    <recommendedName>
        <fullName evidence="7">Dihydrolipoamide acetyltransferase component of pyruvate dehydrogenase complex</fullName>
        <ecNumber evidence="7">2.3.1.-</ecNumber>
    </recommendedName>
</protein>
<dbReference type="Pfam" id="PF00198">
    <property type="entry name" value="2-oxoacid_dh"/>
    <property type="match status" value="1"/>
</dbReference>
<feature type="domain" description="Lipoyl-binding" evidence="8">
    <location>
        <begin position="53"/>
        <end position="128"/>
    </location>
</feature>
<evidence type="ECO:0000256" key="7">
    <source>
        <dbReference type="RuleBase" id="RU003423"/>
    </source>
</evidence>
<keyword evidence="4 7" id="KW-0808">Transferase</keyword>
<dbReference type="AlphaFoldDB" id="A0A839IX90"/>
<dbReference type="SUPFAM" id="SSF52777">
    <property type="entry name" value="CoA-dependent acyltransferases"/>
    <property type="match status" value="1"/>
</dbReference>
<dbReference type="Proteomes" id="UP000565262">
    <property type="component" value="Unassembled WGS sequence"/>
</dbReference>
<dbReference type="PANTHER" id="PTHR43178:SF5">
    <property type="entry name" value="LIPOAMIDE ACYLTRANSFERASE COMPONENT OF BRANCHED-CHAIN ALPHA-KETO ACID DEHYDROGENASE COMPLEX, MITOCHONDRIAL"/>
    <property type="match status" value="1"/>
</dbReference>
<dbReference type="GO" id="GO:0031405">
    <property type="term" value="F:lipoic acid binding"/>
    <property type="evidence" value="ECO:0007669"/>
    <property type="project" value="TreeGrafter"/>
</dbReference>
<keyword evidence="5 7" id="KW-0450">Lipoyl</keyword>
<dbReference type="PROSITE" id="PS50968">
    <property type="entry name" value="BIOTINYL_LIPOYL"/>
    <property type="match status" value="1"/>
</dbReference>
<dbReference type="Gene3D" id="2.40.50.100">
    <property type="match status" value="1"/>
</dbReference>
<dbReference type="Pfam" id="PF02817">
    <property type="entry name" value="E3_binding"/>
    <property type="match status" value="1"/>
</dbReference>
<evidence type="ECO:0000256" key="4">
    <source>
        <dbReference type="ARBA" id="ARBA00022679"/>
    </source>
</evidence>
<dbReference type="PROSITE" id="PS00189">
    <property type="entry name" value="LIPOYL"/>
    <property type="match status" value="1"/>
</dbReference>
<dbReference type="InterPro" id="IPR004167">
    <property type="entry name" value="PSBD"/>
</dbReference>
<name>A0A839IX90_9GAMM</name>
<dbReference type="InterPro" id="IPR000089">
    <property type="entry name" value="Biotin_lipoyl"/>
</dbReference>
<comment type="similarity">
    <text evidence="2 7">Belongs to the 2-oxoacid dehydrogenase family.</text>
</comment>
<dbReference type="InterPro" id="IPR001078">
    <property type="entry name" value="2-oxoacid_DH_actylTfrase"/>
</dbReference>